<dbReference type="GO" id="GO:0046076">
    <property type="term" value="P:dTTP catabolic process"/>
    <property type="evidence" value="ECO:0007669"/>
    <property type="project" value="TreeGrafter"/>
</dbReference>
<dbReference type="SUPFAM" id="SSF101386">
    <property type="entry name" value="all-alpha NTP pyrophosphatases"/>
    <property type="match status" value="1"/>
</dbReference>
<evidence type="ECO:0000259" key="1">
    <source>
        <dbReference type="Pfam" id="PF03819"/>
    </source>
</evidence>
<protein>
    <submittedName>
        <fullName evidence="2">MazG family protein</fullName>
    </submittedName>
</protein>
<dbReference type="InterPro" id="IPR004518">
    <property type="entry name" value="MazG-like_dom"/>
</dbReference>
<proteinExistence type="predicted"/>
<dbReference type="PANTHER" id="PTHR30522:SF0">
    <property type="entry name" value="NUCLEOSIDE TRIPHOSPHATE PYROPHOSPHOHYDROLASE"/>
    <property type="match status" value="1"/>
</dbReference>
<organism evidence="2">
    <name type="scientific">Caldilineaceae bacterium SB0664_bin_27</name>
    <dbReference type="NCBI Taxonomy" id="2605260"/>
    <lineage>
        <taxon>Bacteria</taxon>
        <taxon>Bacillati</taxon>
        <taxon>Chloroflexota</taxon>
        <taxon>Caldilineae</taxon>
        <taxon>Caldilineales</taxon>
        <taxon>Caldilineaceae</taxon>
    </lineage>
</organism>
<sequence>MTICDPIRAAAAAAQSVGIDPHEGIQIIGASRLADRHHPPFDLGRPALVLDIADGPTAQAVCAVLGNAYPDDHPLQIICLDGNGTRGARAVPLEELDRPTGIGEGACLYVPPLPRSSYADLQEVMAHLRAPYGCPWDREQTLASTRAFLLDEVAEALEAMDSEDEAHVAEELGDVLGIIAMIAQIATEEGRFQMADAVRMSVEKLIRRHPHVFGEDDIDDMEQLFTRWEEIKAEERAAQDRPARGPLDAVPAALPALRKAREMQAKADKAGLLDRAMLAESDPALQGLLPEGSDEERLGRLLWCLVALARTRGLDAEDALRAFTGRWRTQNAENSEGREES</sequence>
<dbReference type="EMBL" id="VXRG01000107">
    <property type="protein sequence ID" value="MXY94323.1"/>
    <property type="molecule type" value="Genomic_DNA"/>
</dbReference>
<dbReference type="GO" id="GO:0046081">
    <property type="term" value="P:dUTP catabolic process"/>
    <property type="evidence" value="ECO:0007669"/>
    <property type="project" value="TreeGrafter"/>
</dbReference>
<dbReference type="Pfam" id="PF03819">
    <property type="entry name" value="MazG"/>
    <property type="match status" value="1"/>
</dbReference>
<dbReference type="InterPro" id="IPR011551">
    <property type="entry name" value="NTP_PyrPHydrolase_MazG"/>
</dbReference>
<dbReference type="InterPro" id="IPR048015">
    <property type="entry name" value="NTP-PPase_MazG-like_N"/>
</dbReference>
<comment type="caution">
    <text evidence="2">The sequence shown here is derived from an EMBL/GenBank/DDBJ whole genome shotgun (WGS) entry which is preliminary data.</text>
</comment>
<dbReference type="Gene3D" id="1.10.287.1080">
    <property type="entry name" value="MazG-like"/>
    <property type="match status" value="2"/>
</dbReference>
<dbReference type="PANTHER" id="PTHR30522">
    <property type="entry name" value="NUCLEOSIDE TRIPHOSPHATE PYROPHOSPHOHYDROLASE"/>
    <property type="match status" value="1"/>
</dbReference>
<evidence type="ECO:0000313" key="2">
    <source>
        <dbReference type="EMBL" id="MXY94323.1"/>
    </source>
</evidence>
<name>A0A6B0YUE9_9CHLR</name>
<dbReference type="CDD" id="cd11528">
    <property type="entry name" value="NTP-PPase_MazG_Nterm"/>
    <property type="match status" value="1"/>
</dbReference>
<dbReference type="GO" id="GO:0046052">
    <property type="term" value="P:UTP catabolic process"/>
    <property type="evidence" value="ECO:0007669"/>
    <property type="project" value="TreeGrafter"/>
</dbReference>
<dbReference type="NCBIfam" id="TIGR00444">
    <property type="entry name" value="mazG"/>
    <property type="match status" value="1"/>
</dbReference>
<dbReference type="GO" id="GO:0046047">
    <property type="term" value="P:TTP catabolic process"/>
    <property type="evidence" value="ECO:0007669"/>
    <property type="project" value="TreeGrafter"/>
</dbReference>
<dbReference type="GO" id="GO:0047429">
    <property type="term" value="F:nucleoside triphosphate diphosphatase activity"/>
    <property type="evidence" value="ECO:0007669"/>
    <property type="project" value="TreeGrafter"/>
</dbReference>
<dbReference type="AlphaFoldDB" id="A0A6B0YUE9"/>
<reference evidence="2" key="1">
    <citation type="submission" date="2019-09" db="EMBL/GenBank/DDBJ databases">
        <title>Characterisation of the sponge microbiome using genome-centric metagenomics.</title>
        <authorList>
            <person name="Engelberts J.P."/>
            <person name="Robbins S.J."/>
            <person name="De Goeij J.M."/>
            <person name="Aranda M."/>
            <person name="Bell S.C."/>
            <person name="Webster N.S."/>
        </authorList>
    </citation>
    <scope>NUCLEOTIDE SEQUENCE</scope>
    <source>
        <strain evidence="2">SB0664_bin_27</strain>
    </source>
</reference>
<feature type="domain" description="NTP pyrophosphohydrolase MazG-like" evidence="1">
    <location>
        <begin position="140"/>
        <end position="213"/>
    </location>
</feature>
<gene>
    <name evidence="2" type="ORF">F4Y42_12845</name>
</gene>
<dbReference type="GO" id="GO:0046061">
    <property type="term" value="P:dATP catabolic process"/>
    <property type="evidence" value="ECO:0007669"/>
    <property type="project" value="TreeGrafter"/>
</dbReference>
<dbReference type="GO" id="GO:0006203">
    <property type="term" value="P:dGTP catabolic process"/>
    <property type="evidence" value="ECO:0007669"/>
    <property type="project" value="TreeGrafter"/>
</dbReference>
<accession>A0A6B0YUE9</accession>